<comment type="similarity">
    <text evidence="5 6">Belongs to the adenylate kinase family.</text>
</comment>
<evidence type="ECO:0000256" key="3">
    <source>
        <dbReference type="ARBA" id="ARBA00022741"/>
    </source>
</evidence>
<keyword evidence="5" id="KW-0963">Cytoplasm</keyword>
<comment type="subcellular location">
    <subcellularLocation>
        <location evidence="5 7">Cytoplasm</location>
    </subcellularLocation>
</comment>
<keyword evidence="3 5" id="KW-0547">Nucleotide-binding</keyword>
<sequence>MKTFPNCGSVGTVAAAKKVIGLPKEAVCSVKMYPSLFPRLFFFGSSQPNQPGTRKKDHSSFFSKTMGRLACQRKPPLLLIETAVRYRSLLLLGAPGSGKGTQGKILGTIPGFFHCASGEIFRSLDPKSSAGQLFWHYSTRGELVPDALTVQIWQEHLRSMIDQGRFRPQEDYLVLDGIPRNVNQVHMLAPYVEILRVFHLSCPNRAILLERLRQRARKEGRPDDAKEEVILQRLKTYEEETRPILSCFSEDLVLHVDATQLPYQVLRAILNALP</sequence>
<comment type="function">
    <text evidence="5">Catalyzes the reversible transfer of the terminal phosphate group between ATP and AMP. Plays an important role in cellular energy homeostasis and in adenine nucleotide metabolism.</text>
</comment>
<feature type="binding site" evidence="5">
    <location>
        <position position="122"/>
    </location>
    <ligand>
        <name>AMP</name>
        <dbReference type="ChEBI" id="CHEBI:456215"/>
    </ligand>
</feature>
<feature type="binding site" evidence="5">
    <location>
        <begin position="142"/>
        <end position="144"/>
    </location>
    <ligand>
        <name>AMP</name>
        <dbReference type="ChEBI" id="CHEBI:456215"/>
    </ligand>
</feature>
<feature type="binding site" evidence="5">
    <location>
        <position position="221"/>
    </location>
    <ligand>
        <name>AMP</name>
        <dbReference type="ChEBI" id="CHEBI:456215"/>
    </ligand>
</feature>
<evidence type="ECO:0000256" key="5">
    <source>
        <dbReference type="HAMAP-Rule" id="MF_00235"/>
    </source>
</evidence>
<dbReference type="GO" id="GO:0005524">
    <property type="term" value="F:ATP binding"/>
    <property type="evidence" value="ECO:0007669"/>
    <property type="project" value="UniProtKB-UniRule"/>
</dbReference>
<dbReference type="GO" id="GO:0004017">
    <property type="term" value="F:AMP kinase activity"/>
    <property type="evidence" value="ECO:0007669"/>
    <property type="project" value="UniProtKB-UniRule"/>
</dbReference>
<evidence type="ECO:0000313" key="9">
    <source>
        <dbReference type="Proteomes" id="UP000663859"/>
    </source>
</evidence>
<evidence type="ECO:0000256" key="2">
    <source>
        <dbReference type="ARBA" id="ARBA00022727"/>
    </source>
</evidence>
<dbReference type="InterPro" id="IPR027417">
    <property type="entry name" value="P-loop_NTPase"/>
</dbReference>
<dbReference type="Pfam" id="PF00406">
    <property type="entry name" value="ADK"/>
    <property type="match status" value="1"/>
</dbReference>
<dbReference type="UniPathway" id="UPA00588">
    <property type="reaction ID" value="UER00649"/>
</dbReference>
<proteinExistence type="inferred from homology"/>
<comment type="domain">
    <text evidence="5">Consists of three domains, a large central CORE domain and two small peripheral domains, NMPbind and LID, which undergo movements during catalysis. The LID domain closes over the site of phosphoryl transfer upon ATP binding. Assembling and dissambling the active center during each catalytic cycle provides an effective means to prevent ATP hydrolysis.</text>
</comment>
<dbReference type="EMBL" id="CAJNOB010000007">
    <property type="protein sequence ID" value="CAF0693931.1"/>
    <property type="molecule type" value="Genomic_DNA"/>
</dbReference>
<dbReference type="GO" id="GO:0044209">
    <property type="term" value="P:AMP salvage"/>
    <property type="evidence" value="ECO:0007669"/>
    <property type="project" value="UniProtKB-UniRule"/>
</dbReference>
<feature type="binding site" evidence="5">
    <location>
        <position position="260"/>
    </location>
    <ligand>
        <name>ATP</name>
        <dbReference type="ChEBI" id="CHEBI:30616"/>
    </ligand>
</feature>
<dbReference type="AlphaFoldDB" id="A0A8J2BNH3"/>
<feature type="binding site" evidence="5">
    <location>
        <begin position="96"/>
        <end position="101"/>
    </location>
    <ligand>
        <name>ATP</name>
        <dbReference type="ChEBI" id="CHEBI:30616"/>
    </ligand>
</feature>
<comment type="caution">
    <text evidence="8">The sequence shown here is derived from an EMBL/GenBank/DDBJ whole genome shotgun (WGS) entry which is preliminary data.</text>
</comment>
<feature type="binding site" evidence="5">
    <location>
        <position position="215"/>
    </location>
    <ligand>
        <name>ATP</name>
        <dbReference type="ChEBI" id="CHEBI:30616"/>
    </ligand>
</feature>
<name>A0A8J2BNH3_9BACT</name>
<dbReference type="Proteomes" id="UP000663859">
    <property type="component" value="Unassembled WGS sequence"/>
</dbReference>
<comment type="caution">
    <text evidence="5">Lacks conserved residue(s) required for the propagation of feature annotation.</text>
</comment>
<comment type="subunit">
    <text evidence="5 7">Monomer.</text>
</comment>
<organism evidence="8 9">
    <name type="scientific">Candidatus Methylacidithermus pantelleriae</name>
    <dbReference type="NCBI Taxonomy" id="2744239"/>
    <lineage>
        <taxon>Bacteria</taxon>
        <taxon>Pseudomonadati</taxon>
        <taxon>Verrucomicrobiota</taxon>
        <taxon>Methylacidiphilae</taxon>
        <taxon>Methylacidiphilales</taxon>
        <taxon>Methylacidiphilaceae</taxon>
        <taxon>Candidatus Methylacidithermus</taxon>
    </lineage>
</organism>
<dbReference type="InterPro" id="IPR000850">
    <property type="entry name" value="Adenylat/UMP-CMP_kin"/>
</dbReference>
<comment type="catalytic activity">
    <reaction evidence="5 7">
        <text>AMP + ATP = 2 ADP</text>
        <dbReference type="Rhea" id="RHEA:12973"/>
        <dbReference type="ChEBI" id="CHEBI:30616"/>
        <dbReference type="ChEBI" id="CHEBI:456215"/>
        <dbReference type="ChEBI" id="CHEBI:456216"/>
        <dbReference type="EC" id="2.7.4.3"/>
    </reaction>
</comment>
<feature type="binding site" evidence="5">
    <location>
        <position position="117"/>
    </location>
    <ligand>
        <name>AMP</name>
        <dbReference type="ChEBI" id="CHEBI:456215"/>
    </ligand>
</feature>
<evidence type="ECO:0000256" key="6">
    <source>
        <dbReference type="RuleBase" id="RU003330"/>
    </source>
</evidence>
<dbReference type="SUPFAM" id="SSF52540">
    <property type="entry name" value="P-loop containing nucleoside triphosphate hydrolases"/>
    <property type="match status" value="1"/>
</dbReference>
<dbReference type="CDD" id="cd01428">
    <property type="entry name" value="ADK"/>
    <property type="match status" value="1"/>
</dbReference>
<keyword evidence="9" id="KW-1185">Reference proteome</keyword>
<gene>
    <name evidence="5 8" type="primary">adk</name>
    <name evidence="8" type="ORF">MPNT_150021</name>
</gene>
<dbReference type="GO" id="GO:0005737">
    <property type="term" value="C:cytoplasm"/>
    <property type="evidence" value="ECO:0007669"/>
    <property type="project" value="UniProtKB-SubCell"/>
</dbReference>
<evidence type="ECO:0000256" key="7">
    <source>
        <dbReference type="RuleBase" id="RU003331"/>
    </source>
</evidence>
<protein>
    <recommendedName>
        <fullName evidence="5 7">Adenylate kinase</fullName>
        <shortName evidence="5">AK</shortName>
        <ecNumber evidence="5 7">2.7.4.3</ecNumber>
    </recommendedName>
    <alternativeName>
        <fullName evidence="5">ATP-AMP transphosphorylase</fullName>
    </alternativeName>
    <alternativeName>
        <fullName evidence="5">ATP:AMP phosphotransferase</fullName>
    </alternativeName>
    <alternativeName>
        <fullName evidence="5">Adenylate monophosphate kinase</fullName>
    </alternativeName>
</protein>
<dbReference type="Gene3D" id="3.40.50.300">
    <property type="entry name" value="P-loop containing nucleotide triphosphate hydrolases"/>
    <property type="match status" value="1"/>
</dbReference>
<dbReference type="HAMAP" id="MF_00235">
    <property type="entry name" value="Adenylate_kinase_Adk"/>
    <property type="match status" value="1"/>
</dbReference>
<comment type="pathway">
    <text evidence="5">Purine metabolism; AMP biosynthesis via salvage pathway; AMP from ADP: step 1/1.</text>
</comment>
<dbReference type="EC" id="2.7.4.3" evidence="5 7"/>
<feature type="binding site" evidence="5">
    <location>
        <position position="233"/>
    </location>
    <ligand>
        <name>AMP</name>
        <dbReference type="ChEBI" id="CHEBI:456215"/>
    </ligand>
</feature>
<evidence type="ECO:0000256" key="1">
    <source>
        <dbReference type="ARBA" id="ARBA00022679"/>
    </source>
</evidence>
<reference evidence="8" key="1">
    <citation type="submission" date="2021-02" db="EMBL/GenBank/DDBJ databases">
        <authorList>
            <person name="Cremers G."/>
            <person name="Picone N."/>
        </authorList>
    </citation>
    <scope>NUCLEOTIDE SEQUENCE</scope>
    <source>
        <strain evidence="8">PQ17</strain>
    </source>
</reference>
<dbReference type="PRINTS" id="PR00094">
    <property type="entry name" value="ADENYLTKNASE"/>
</dbReference>
<evidence type="ECO:0000313" key="8">
    <source>
        <dbReference type="EMBL" id="CAF0693931.1"/>
    </source>
</evidence>
<keyword evidence="1 5" id="KW-0808">Transferase</keyword>
<evidence type="ECO:0000256" key="4">
    <source>
        <dbReference type="ARBA" id="ARBA00022777"/>
    </source>
</evidence>
<feature type="binding site" evidence="5">
    <location>
        <position position="184"/>
    </location>
    <ligand>
        <name>AMP</name>
        <dbReference type="ChEBI" id="CHEBI:456215"/>
    </ligand>
</feature>
<keyword evidence="4 5" id="KW-0418">Kinase</keyword>
<dbReference type="PANTHER" id="PTHR23359">
    <property type="entry name" value="NUCLEOTIDE KINASE"/>
    <property type="match status" value="1"/>
</dbReference>
<accession>A0A8J2BNH3</accession>
<keyword evidence="2 5" id="KW-0545">Nucleotide biosynthesis</keyword>
<keyword evidence="5 7" id="KW-0067">ATP-binding</keyword>